<feature type="coiled-coil region" evidence="1">
    <location>
        <begin position="178"/>
        <end position="296"/>
    </location>
</feature>
<feature type="coiled-coil region" evidence="1">
    <location>
        <begin position="326"/>
        <end position="443"/>
    </location>
</feature>
<evidence type="ECO:0000256" key="1">
    <source>
        <dbReference type="SAM" id="Coils"/>
    </source>
</evidence>
<dbReference type="InterPro" id="IPR016024">
    <property type="entry name" value="ARM-type_fold"/>
</dbReference>
<organism evidence="3 4">
    <name type="scientific">Anaeramoeba flamelloides</name>
    <dbReference type="NCBI Taxonomy" id="1746091"/>
    <lineage>
        <taxon>Eukaryota</taxon>
        <taxon>Metamonada</taxon>
        <taxon>Anaeramoebidae</taxon>
        <taxon>Anaeramoeba</taxon>
    </lineage>
</organism>
<feature type="compositionally biased region" description="Basic residues" evidence="2">
    <location>
        <begin position="25"/>
        <end position="35"/>
    </location>
</feature>
<comment type="caution">
    <text evidence="3">The sequence shown here is derived from an EMBL/GenBank/DDBJ whole genome shotgun (WGS) entry which is preliminary data.</text>
</comment>
<accession>A0AAV7ZBD8</accession>
<feature type="compositionally biased region" description="Low complexity" evidence="2">
    <location>
        <begin position="92"/>
        <end position="105"/>
    </location>
</feature>
<gene>
    <name evidence="3" type="ORF">M0812_17103</name>
</gene>
<feature type="coiled-coil region" evidence="1">
    <location>
        <begin position="917"/>
        <end position="1045"/>
    </location>
</feature>
<feature type="region of interest" description="Disordered" evidence="2">
    <location>
        <begin position="1405"/>
        <end position="1433"/>
    </location>
</feature>
<feature type="compositionally biased region" description="Basic and acidic residues" evidence="2">
    <location>
        <begin position="55"/>
        <end position="72"/>
    </location>
</feature>
<evidence type="ECO:0000313" key="4">
    <source>
        <dbReference type="Proteomes" id="UP001146793"/>
    </source>
</evidence>
<keyword evidence="1" id="KW-0175">Coiled coil</keyword>
<feature type="compositionally biased region" description="Basic and acidic residues" evidence="2">
    <location>
        <begin position="106"/>
        <end position="116"/>
    </location>
</feature>
<feature type="region of interest" description="Disordered" evidence="2">
    <location>
        <begin position="851"/>
        <end position="890"/>
    </location>
</feature>
<name>A0AAV7ZBD8_9EUKA</name>
<feature type="coiled-coil region" evidence="1">
    <location>
        <begin position="764"/>
        <end position="833"/>
    </location>
</feature>
<evidence type="ECO:0000313" key="3">
    <source>
        <dbReference type="EMBL" id="KAJ3437925.1"/>
    </source>
</evidence>
<dbReference type="SUPFAM" id="SSF48371">
    <property type="entry name" value="ARM repeat"/>
    <property type="match status" value="1"/>
</dbReference>
<feature type="region of interest" description="Disordered" evidence="2">
    <location>
        <begin position="1069"/>
        <end position="1161"/>
    </location>
</feature>
<dbReference type="Proteomes" id="UP001146793">
    <property type="component" value="Unassembled WGS sequence"/>
</dbReference>
<feature type="compositionally biased region" description="Basic and acidic residues" evidence="2">
    <location>
        <begin position="80"/>
        <end position="91"/>
    </location>
</feature>
<feature type="compositionally biased region" description="Polar residues" evidence="2">
    <location>
        <begin position="161"/>
        <end position="176"/>
    </location>
</feature>
<dbReference type="EMBL" id="JANTQA010000033">
    <property type="protein sequence ID" value="KAJ3437925.1"/>
    <property type="molecule type" value="Genomic_DNA"/>
</dbReference>
<feature type="compositionally biased region" description="Polar residues" evidence="2">
    <location>
        <begin position="1085"/>
        <end position="1097"/>
    </location>
</feature>
<proteinExistence type="predicted"/>
<evidence type="ECO:0000256" key="2">
    <source>
        <dbReference type="SAM" id="MobiDB-lite"/>
    </source>
</evidence>
<feature type="compositionally biased region" description="Polar residues" evidence="2">
    <location>
        <begin position="38"/>
        <end position="52"/>
    </location>
</feature>
<feature type="compositionally biased region" description="Basic residues" evidence="2">
    <location>
        <begin position="1405"/>
        <end position="1430"/>
    </location>
</feature>
<reference evidence="3" key="1">
    <citation type="submission" date="2022-08" db="EMBL/GenBank/DDBJ databases">
        <title>Novel sulphate-reducing endosymbionts in the free-living metamonad Anaeramoeba.</title>
        <authorList>
            <person name="Jerlstrom-Hultqvist J."/>
            <person name="Cepicka I."/>
            <person name="Gallot-Lavallee L."/>
            <person name="Salas-Leiva D."/>
            <person name="Curtis B.A."/>
            <person name="Zahonova K."/>
            <person name="Pipaliya S."/>
            <person name="Dacks J."/>
            <person name="Roger A.J."/>
        </authorList>
    </citation>
    <scope>NUCLEOTIDE SEQUENCE</scope>
    <source>
        <strain evidence="3">Busselton2</strain>
    </source>
</reference>
<feature type="compositionally biased region" description="Acidic residues" evidence="2">
    <location>
        <begin position="863"/>
        <end position="889"/>
    </location>
</feature>
<protein>
    <submittedName>
        <fullName evidence="3">Fip1-like 1 protein</fullName>
    </submittedName>
</protein>
<feature type="compositionally biased region" description="Acidic residues" evidence="2">
    <location>
        <begin position="1099"/>
        <end position="1143"/>
    </location>
</feature>
<feature type="compositionally biased region" description="Basic residues" evidence="2">
    <location>
        <begin position="142"/>
        <end position="160"/>
    </location>
</feature>
<feature type="coiled-coil region" evidence="1">
    <location>
        <begin position="474"/>
        <end position="735"/>
    </location>
</feature>
<feature type="region of interest" description="Disordered" evidence="2">
    <location>
        <begin position="1"/>
        <end position="178"/>
    </location>
</feature>
<feature type="compositionally biased region" description="Polar residues" evidence="2">
    <location>
        <begin position="1148"/>
        <end position="1161"/>
    </location>
</feature>
<feature type="compositionally biased region" description="Basic residues" evidence="2">
    <location>
        <begin position="1"/>
        <end position="11"/>
    </location>
</feature>
<sequence>MSNKKQQKKDRRSQSISYKPDYGQVKKKRKRKLIRKNYANNQSLDQLTSIQKMKNKIEEETKEEEEKQKQIDQDQQTNKQQKEQEQEKNQEIEQSQSQSQEQEQEQSQKQEREGHSFKRVPRSYSERNPQNFAIPMSTETKKYKRQRKKRLQSRYLHKTRNISSGTILRNSSTGSTPLDPLEEELILEKRRREDVENKLKVLRSMAEELLNENQLIRSDNKEKIQELRYLKTSLSEEQEKNEELVKKTNRIEEKISQKNFQVESYVKKIGFLEKELVKYEKENDRLIQKKKSQRNVQMLTSLQRTSSQPLFNGDKYHNERETKFKIIELQDAISELKKENLKLEKKQDQLLSERNQIRIIEEENYNLKLKIEKKEQEYQILNVEKELIQQTHIKKEMYDQLNEEKQLIENERKLVSQEKKEILNKLEDNLKEESKLRKEIERLNGVIDLMNVKYASETGAIGDELKFVQSEHQIQTLSALIIEKDQEIKEYNEKILEQKKEITERKEEIKKIVQEKNQINDQYQNSNKLIEKLKTDLTGSENLLKRKSRVIEKLRDENIGQESQIRDIISKSEKKNQQIKKLKEKKHSFKIKYEDQLDKANQFKKEFTEIEKIISNKEKEIEKLKQNNLKNIEKLNQKVKEMELTFTKQQNNNPNSQIANNQSQNENEELRLKLKLKELEELNNVKNNEQNKLYVETINNQNIEIEKYKEKLMLINNLSERLRNENDKQRKEELKLHGQLQLNIKELTEYKMKMTQLNDLIEGNEEITKKLHTHELQNAKLTERLRNIQMKNEKINKKLLNRKEKINKIKSQNQNLEKEKEQLSVKMENLLKKNGIELKKIKKKWKKTKVMNKNNDNDNHDGNDDDDDDDDDDKDDDNEDDDDDDDDDDFKLKKKLNKEKQLRKEKELEITKLGIEIEKKNLLFERIENDLQNNKQQFKDLKLKFEKNQKENFTNLNLNKQLMKENEKYKFQNSEHLLSLRNLKMTNENLENEKKKTNEKIQNLKKKITNLKIKKKNYQKENTKLEELVNDKNQLISELRKNLIEKPIYSYSLSNTNSENETASEIYSDFSENDNSDVNKRNNSKEINSQLVNSNDGQEGVDNENSEDHDDNDDDNVDDNDNDDDDDDGDDNVDDNVDDDDDNNNSNLKRSNGNGSRESNQNLKKLIENEKKTKLPNDGLFEINPNNDQQFSTNLNLDLIPKINNEISLNGIENIPQLNNSTPLNKMKPISLNGKMGKQIQKDLKKNLTFTEKVRKKIKQRTNNQKKQHKLDISEITSTFKLIQTNRFFLEMFYALILRLKRAGFKYLNPSIPSVDENQDVETIYEQMVNNSNMKLDIINEDVHEFMKRTGMKKKHNLILDLISEETQHMKMINLLSLRAYRPVFEKIRSEKERYQKELQEQIRLQKKRKRERRRKKKLQNSQKKEKKNKNTTGFFFRF</sequence>